<dbReference type="InterPro" id="IPR013325">
    <property type="entry name" value="RNA_pol_sigma_r2"/>
</dbReference>
<keyword evidence="4" id="KW-0238">DNA-binding</keyword>
<dbReference type="GO" id="GO:0016987">
    <property type="term" value="F:sigma factor activity"/>
    <property type="evidence" value="ECO:0007669"/>
    <property type="project" value="UniProtKB-KW"/>
</dbReference>
<dbReference type="CDD" id="cd06171">
    <property type="entry name" value="Sigma70_r4"/>
    <property type="match status" value="1"/>
</dbReference>
<feature type="transmembrane region" description="Helical" evidence="6">
    <location>
        <begin position="191"/>
        <end position="211"/>
    </location>
</feature>
<dbReference type="EMBL" id="CP003017">
    <property type="protein sequence ID" value="AEN89600.1"/>
    <property type="molecule type" value="Genomic_DNA"/>
</dbReference>
<evidence type="ECO:0000256" key="5">
    <source>
        <dbReference type="ARBA" id="ARBA00023163"/>
    </source>
</evidence>
<gene>
    <name evidence="11" type="ORF">BMWSH_2718</name>
</gene>
<dbReference type="Gene3D" id="1.10.1740.10">
    <property type="match status" value="1"/>
</dbReference>
<protein>
    <submittedName>
        <fullName evidence="11">RNA polymerase sigma factor, sigma-70 family</fullName>
    </submittedName>
</protein>
<dbReference type="GO" id="GO:0006352">
    <property type="term" value="P:DNA-templated transcription initiation"/>
    <property type="evidence" value="ECO:0007669"/>
    <property type="project" value="InterPro"/>
</dbReference>
<comment type="similarity">
    <text evidence="1">Belongs to the sigma-70 factor family. ECF subfamily.</text>
</comment>
<keyword evidence="6" id="KW-0812">Transmembrane</keyword>
<feature type="domain" description="Sigma factor regulator C-terminal" evidence="9">
    <location>
        <begin position="331"/>
        <end position="464"/>
    </location>
</feature>
<dbReference type="PANTHER" id="PTHR43133">
    <property type="entry name" value="RNA POLYMERASE ECF-TYPE SIGMA FACTO"/>
    <property type="match status" value="1"/>
</dbReference>
<dbReference type="InterPro" id="IPR013324">
    <property type="entry name" value="RNA_pol_sigma_r3/r4-like"/>
</dbReference>
<dbReference type="InterPro" id="IPR039425">
    <property type="entry name" value="RNA_pol_sigma-70-like"/>
</dbReference>
<feature type="domain" description="RNA polymerase sigma-70 region 2" evidence="7">
    <location>
        <begin position="17"/>
        <end position="75"/>
    </location>
</feature>
<evidence type="ECO:0000256" key="2">
    <source>
        <dbReference type="ARBA" id="ARBA00023015"/>
    </source>
</evidence>
<dbReference type="Proteomes" id="UP000001283">
    <property type="component" value="Chromosome"/>
</dbReference>
<evidence type="ECO:0000256" key="1">
    <source>
        <dbReference type="ARBA" id="ARBA00010641"/>
    </source>
</evidence>
<keyword evidence="2" id="KW-0805">Transcription regulation</keyword>
<dbReference type="Gene3D" id="1.10.10.10">
    <property type="entry name" value="Winged helix-like DNA-binding domain superfamily/Winged helix DNA-binding domain"/>
    <property type="match status" value="1"/>
</dbReference>
<evidence type="ECO:0000313" key="12">
    <source>
        <dbReference type="Proteomes" id="UP000001283"/>
    </source>
</evidence>
<dbReference type="AlphaFoldDB" id="A0A8D3X0T9"/>
<dbReference type="PANTHER" id="PTHR43133:SF8">
    <property type="entry name" value="RNA POLYMERASE SIGMA FACTOR HI_1459-RELATED"/>
    <property type="match status" value="1"/>
</dbReference>
<accession>A0A8D3X0T9</accession>
<evidence type="ECO:0000313" key="11">
    <source>
        <dbReference type="EMBL" id="AEN89600.1"/>
    </source>
</evidence>
<evidence type="ECO:0000259" key="7">
    <source>
        <dbReference type="Pfam" id="PF04542"/>
    </source>
</evidence>
<keyword evidence="6" id="KW-1133">Transmembrane helix</keyword>
<dbReference type="InterPro" id="IPR029101">
    <property type="entry name" value="Sigma_reg_N"/>
</dbReference>
<dbReference type="Pfam" id="PF08281">
    <property type="entry name" value="Sigma70_r4_2"/>
    <property type="match status" value="1"/>
</dbReference>
<dbReference type="InterPro" id="IPR014284">
    <property type="entry name" value="RNA_pol_sigma-70_dom"/>
</dbReference>
<dbReference type="InterPro" id="IPR025672">
    <property type="entry name" value="Sigma_reg_C_dom"/>
</dbReference>
<dbReference type="Pfam" id="PF13800">
    <property type="entry name" value="Sigma_reg_N"/>
    <property type="match status" value="1"/>
</dbReference>
<evidence type="ECO:0000256" key="6">
    <source>
        <dbReference type="SAM" id="Phobius"/>
    </source>
</evidence>
<dbReference type="NCBIfam" id="TIGR02937">
    <property type="entry name" value="sigma70-ECF"/>
    <property type="match status" value="1"/>
</dbReference>
<name>A0A8D3X0T9_PRIMW</name>
<dbReference type="GO" id="GO:0003677">
    <property type="term" value="F:DNA binding"/>
    <property type="evidence" value="ECO:0007669"/>
    <property type="project" value="UniProtKB-KW"/>
</dbReference>
<dbReference type="SUPFAM" id="SSF88946">
    <property type="entry name" value="Sigma2 domain of RNA polymerase sigma factors"/>
    <property type="match status" value="1"/>
</dbReference>
<keyword evidence="5" id="KW-0804">Transcription</keyword>
<dbReference type="KEGG" id="bmh:BMWSH_2718"/>
<feature type="domain" description="Sigma factor regulator N-terminal" evidence="10">
    <location>
        <begin position="183"/>
        <end position="270"/>
    </location>
</feature>
<dbReference type="InterPro" id="IPR013249">
    <property type="entry name" value="RNA_pol_sigma70_r4_t2"/>
</dbReference>
<reference evidence="11 12" key="1">
    <citation type="journal article" date="2011" name="J. Bacteriol.">
        <title>Complete genome sequence of the industrial strain Bacillus megaterium WSH-002.</title>
        <authorList>
            <person name="Liu L."/>
            <person name="Li Y."/>
            <person name="Zhang J."/>
            <person name="Zou W."/>
            <person name="Zhou Z."/>
            <person name="Liu J."/>
            <person name="Li X."/>
            <person name="Wang L."/>
            <person name="Chen J."/>
        </authorList>
    </citation>
    <scope>NUCLEOTIDE SEQUENCE [LARGE SCALE GENOMIC DNA]</scope>
    <source>
        <strain evidence="11 12">WSH-002</strain>
    </source>
</reference>
<keyword evidence="3" id="KW-0731">Sigma factor</keyword>
<evidence type="ECO:0000256" key="4">
    <source>
        <dbReference type="ARBA" id="ARBA00023125"/>
    </source>
</evidence>
<evidence type="ECO:0000259" key="8">
    <source>
        <dbReference type="Pfam" id="PF08281"/>
    </source>
</evidence>
<sequence>MKNRLSNDQLKIVMNQLYLYLIKQGANQETAKDIVQEAVCKLLLHLESIDTDKYKSWLFKVAINLYYDYCRKNKKSQYVVVEDYLITNEQLIEEMMIAQENQLLVRRILQKVSPTFKQLLLLKYELEWSYKQIAEYVDMKPEAVKTYLARARKTFKEIYRRECNEKTNDELDSIFDEKSLHRTLKKAKYSAILRTVFISALVFCFVIGLFVKGNNYFINTQGDKLADRLITENQVMMSPNTYTNTDTISIGVLKGSIKSEVFKVIENKVIPWETEEITYDLLGNFNASFSMSSTIFNDTTVYHIPNGQREMLFYVPKYKYKLYANDFDMIKKYPNDKYMEMAISLNKNYTLKEVQKMLPTSTHQTWYWVDNYGKSTGYRNNPESGRWLLGISKPSPQLGAKLTATKIKTEADFLNELKKTDPGEVKNLKNRQKNGLIIGVVVTGTKEELLSLKNKPYVKAASLGAVVDKY</sequence>
<dbReference type="InterPro" id="IPR036388">
    <property type="entry name" value="WH-like_DNA-bd_sf"/>
</dbReference>
<organism evidence="11 12">
    <name type="scientific">Priestia megaterium (strain WSH-002)</name>
    <name type="common">Bacillus megaterium</name>
    <dbReference type="NCBI Taxonomy" id="1006007"/>
    <lineage>
        <taxon>Bacteria</taxon>
        <taxon>Bacillati</taxon>
        <taxon>Bacillota</taxon>
        <taxon>Bacilli</taxon>
        <taxon>Bacillales</taxon>
        <taxon>Bacillaceae</taxon>
        <taxon>Priestia</taxon>
    </lineage>
</organism>
<proteinExistence type="inferred from homology"/>
<evidence type="ECO:0000259" key="9">
    <source>
        <dbReference type="Pfam" id="PF13791"/>
    </source>
</evidence>
<evidence type="ECO:0000259" key="10">
    <source>
        <dbReference type="Pfam" id="PF13800"/>
    </source>
</evidence>
<feature type="domain" description="RNA polymerase sigma factor 70 region 4 type 2" evidence="8">
    <location>
        <begin position="104"/>
        <end position="154"/>
    </location>
</feature>
<dbReference type="Pfam" id="PF13791">
    <property type="entry name" value="Sigma_reg_C"/>
    <property type="match status" value="1"/>
</dbReference>
<keyword evidence="6" id="KW-0472">Membrane</keyword>
<dbReference type="InterPro" id="IPR007627">
    <property type="entry name" value="RNA_pol_sigma70_r2"/>
</dbReference>
<evidence type="ECO:0000256" key="3">
    <source>
        <dbReference type="ARBA" id="ARBA00023082"/>
    </source>
</evidence>
<dbReference type="SUPFAM" id="SSF88659">
    <property type="entry name" value="Sigma3 and sigma4 domains of RNA polymerase sigma factors"/>
    <property type="match status" value="1"/>
</dbReference>
<dbReference type="RefSeq" id="WP_014459946.1">
    <property type="nucleotide sequence ID" value="NC_017138.1"/>
</dbReference>
<dbReference type="Pfam" id="PF04542">
    <property type="entry name" value="Sigma70_r2"/>
    <property type="match status" value="1"/>
</dbReference>